<dbReference type="PANTHER" id="PTHR40050">
    <property type="entry name" value="INNER SPORE COAT PROTEIN H"/>
    <property type="match status" value="1"/>
</dbReference>
<keyword evidence="3" id="KW-1185">Reference proteome</keyword>
<reference evidence="2 3" key="1">
    <citation type="submission" date="2016-08" db="EMBL/GenBank/DDBJ databases">
        <title>A Parts List for Fungal Cellulosomes Revealed by Comparative Genomics.</title>
        <authorList>
            <consortium name="DOE Joint Genome Institute"/>
            <person name="Haitjema C.H."/>
            <person name="Gilmore S.P."/>
            <person name="Henske J.K."/>
            <person name="Solomon K.V."/>
            <person name="De Groot R."/>
            <person name="Kuo A."/>
            <person name="Mondo S.J."/>
            <person name="Salamov A.A."/>
            <person name="Labutti K."/>
            <person name="Zhao Z."/>
            <person name="Chiniquy J."/>
            <person name="Barry K."/>
            <person name="Brewer H.M."/>
            <person name="Purvine S.O."/>
            <person name="Wright A.T."/>
            <person name="Boxma B."/>
            <person name="Van Alen T."/>
            <person name="Hackstein J.H."/>
            <person name="Baker S.E."/>
            <person name="Grigoriev I.V."/>
            <person name="O'Malley M.A."/>
        </authorList>
    </citation>
    <scope>NUCLEOTIDE SEQUENCE [LARGE SCALE GENOMIC DNA]</scope>
    <source>
        <strain evidence="2 3">G1</strain>
    </source>
</reference>
<comment type="caution">
    <text evidence="2">The sequence shown here is derived from an EMBL/GenBank/DDBJ whole genome shotgun (WGS) entry which is preliminary data.</text>
</comment>
<keyword evidence="1" id="KW-0732">Signal</keyword>
<dbReference type="OrthoDB" id="2387105at2759"/>
<dbReference type="STRING" id="1754190.A0A1Y2A1G1"/>
<dbReference type="InterPro" id="IPR014867">
    <property type="entry name" value="Spore_coat_CotH_CotH2/3/7"/>
</dbReference>
<gene>
    <name evidence="2" type="ORF">LY90DRAFT_677449</name>
</gene>
<accession>A0A1Y2A1G1</accession>
<evidence type="ECO:0000256" key="1">
    <source>
        <dbReference type="SAM" id="SignalP"/>
    </source>
</evidence>
<evidence type="ECO:0000313" key="3">
    <source>
        <dbReference type="Proteomes" id="UP000193920"/>
    </source>
</evidence>
<sequence>MRLLKIANLLLLSAYSYAVDINFRVICINCNSVSVVVNGQPTQLSKYAELPYFVGPVNTEVGAKYHYSKDGEDEQFEREFKGELKDRTYNDFFGRQETVKQLYQFGFPTNKKWNRSIRKQELFDDSYIPTVYVEGALDFFTKAPQGTTHFQRMTFFLKDSVYYFTHVPAACKNRNEDKFQVRFGLPSDAKNKNPFKRTILKLRASSEDPAFMRQLIYSDILHAIENPTHESVTARVYCDGTPVGLYIIQEDVTNKSFVRSAFYGNEKTGKINISTKDLGSPLDCATGADFEVGKSNSSFKPLENETNEHIEPLKKAMAEVNVDDASSIKEFSEKWFDLDIFFKALAVEYLAGHWDSYWYYTTNFVMYDDPRESTSSTFKYYFVDQDFDLTWGCGLNDEINRYGKDFPKKSYTEDVNRTWNIGESDGPHRVAVDKFLSGGLTKGMFEAYLVSIVKHIFNPVAMGAKVNSYAERLRPELEWDYSFKKLYTSQNSKKYDFNIEDFDTGLVKGGRRHAWGILDWTEMRANAVSAEFGFQYDSVAITPSAAEKIKVKDIEPMQSGGNYEEYAGPQITQIDPEDQIQQTTSDGYNIKAITKSLIIILIVYLVL</sequence>
<dbReference type="AlphaFoldDB" id="A0A1Y2A1G1"/>
<evidence type="ECO:0000313" key="2">
    <source>
        <dbReference type="EMBL" id="ORY16336.1"/>
    </source>
</evidence>
<dbReference type="EMBL" id="MCOG01000333">
    <property type="protein sequence ID" value="ORY16336.1"/>
    <property type="molecule type" value="Genomic_DNA"/>
</dbReference>
<evidence type="ECO:0008006" key="4">
    <source>
        <dbReference type="Google" id="ProtNLM"/>
    </source>
</evidence>
<feature type="signal peptide" evidence="1">
    <location>
        <begin position="1"/>
        <end position="18"/>
    </location>
</feature>
<feature type="chain" id="PRO_5013231579" description="Coth-domain-containing protein" evidence="1">
    <location>
        <begin position="19"/>
        <end position="607"/>
    </location>
</feature>
<dbReference type="PANTHER" id="PTHR40050:SF1">
    <property type="entry name" value="INNER SPORE COAT PROTEIN H"/>
    <property type="match status" value="1"/>
</dbReference>
<proteinExistence type="predicted"/>
<name>A0A1Y2A1G1_9FUNG</name>
<dbReference type="Pfam" id="PF08757">
    <property type="entry name" value="CotH"/>
    <property type="match status" value="1"/>
</dbReference>
<organism evidence="2 3">
    <name type="scientific">Neocallimastix californiae</name>
    <dbReference type="NCBI Taxonomy" id="1754190"/>
    <lineage>
        <taxon>Eukaryota</taxon>
        <taxon>Fungi</taxon>
        <taxon>Fungi incertae sedis</taxon>
        <taxon>Chytridiomycota</taxon>
        <taxon>Chytridiomycota incertae sedis</taxon>
        <taxon>Neocallimastigomycetes</taxon>
        <taxon>Neocallimastigales</taxon>
        <taxon>Neocallimastigaceae</taxon>
        <taxon>Neocallimastix</taxon>
    </lineage>
</organism>
<dbReference type="Proteomes" id="UP000193920">
    <property type="component" value="Unassembled WGS sequence"/>
</dbReference>
<protein>
    <recommendedName>
        <fullName evidence="4">Coth-domain-containing protein</fullName>
    </recommendedName>
</protein>